<keyword evidence="6 9" id="KW-0547">Nucleotide-binding</keyword>
<dbReference type="GO" id="GO:0005737">
    <property type="term" value="C:cytoplasm"/>
    <property type="evidence" value="ECO:0007669"/>
    <property type="project" value="UniProtKB-SubCell"/>
</dbReference>
<dbReference type="Pfam" id="PF08245">
    <property type="entry name" value="Mur_ligase_M"/>
    <property type="match status" value="1"/>
</dbReference>
<evidence type="ECO:0000256" key="1">
    <source>
        <dbReference type="ARBA" id="ARBA00004496"/>
    </source>
</evidence>
<keyword evidence="8 9" id="KW-0131">Cell cycle</keyword>
<dbReference type="GO" id="GO:0009252">
    <property type="term" value="P:peptidoglycan biosynthetic process"/>
    <property type="evidence" value="ECO:0007669"/>
    <property type="project" value="UniProtKB-UniRule"/>
</dbReference>
<dbReference type="Gene3D" id="3.40.50.720">
    <property type="entry name" value="NAD(P)-binding Rossmann-like Domain"/>
    <property type="match status" value="1"/>
</dbReference>
<dbReference type="SUPFAM" id="SSF53623">
    <property type="entry name" value="MurD-like peptide ligases, catalytic domain"/>
    <property type="match status" value="1"/>
</dbReference>
<dbReference type="InterPro" id="IPR005762">
    <property type="entry name" value="MurD"/>
</dbReference>
<comment type="pathway">
    <text evidence="2 9">Cell wall biogenesis; peptidoglycan biosynthesis.</text>
</comment>
<dbReference type="Gene3D" id="3.40.1190.10">
    <property type="entry name" value="Mur-like, catalytic domain"/>
    <property type="match status" value="1"/>
</dbReference>
<dbReference type="KEGG" id="saqi:AXG55_00330"/>
<evidence type="ECO:0000256" key="4">
    <source>
        <dbReference type="ARBA" id="ARBA00022598"/>
    </source>
</evidence>
<dbReference type="GO" id="GO:0008360">
    <property type="term" value="P:regulation of cell shape"/>
    <property type="evidence" value="ECO:0007669"/>
    <property type="project" value="UniProtKB-KW"/>
</dbReference>
<feature type="domain" description="Mur ligase central" evidence="10">
    <location>
        <begin position="118"/>
        <end position="224"/>
    </location>
</feature>
<dbReference type="InterPro" id="IPR013221">
    <property type="entry name" value="Mur_ligase_cen"/>
</dbReference>
<keyword evidence="5 9" id="KW-0132">Cell division</keyword>
<organism evidence="11 12">
    <name type="scientific">Silvanigrella aquatica</name>
    <dbReference type="NCBI Taxonomy" id="1915309"/>
    <lineage>
        <taxon>Bacteria</taxon>
        <taxon>Pseudomonadati</taxon>
        <taxon>Bdellovibrionota</taxon>
        <taxon>Oligoflexia</taxon>
        <taxon>Silvanigrellales</taxon>
        <taxon>Silvanigrellaceae</taxon>
        <taxon>Silvanigrella</taxon>
    </lineage>
</organism>
<proteinExistence type="inferred from homology"/>
<dbReference type="InterPro" id="IPR018109">
    <property type="entry name" value="Folylpolyglutamate_synth_CS"/>
</dbReference>
<dbReference type="EC" id="6.3.2.9" evidence="9"/>
<evidence type="ECO:0000256" key="2">
    <source>
        <dbReference type="ARBA" id="ARBA00004752"/>
    </source>
</evidence>
<comment type="similarity">
    <text evidence="9">Belongs to the MurCDEF family.</text>
</comment>
<evidence type="ECO:0000256" key="8">
    <source>
        <dbReference type="ARBA" id="ARBA00023306"/>
    </source>
</evidence>
<keyword evidence="7 9" id="KW-0067">ATP-binding</keyword>
<evidence type="ECO:0000259" key="10">
    <source>
        <dbReference type="Pfam" id="PF08245"/>
    </source>
</evidence>
<dbReference type="SUPFAM" id="SSF53244">
    <property type="entry name" value="MurD-like peptide ligases, peptide-binding domain"/>
    <property type="match status" value="1"/>
</dbReference>
<comment type="catalytic activity">
    <reaction evidence="9">
        <text>UDP-N-acetyl-alpha-D-muramoyl-L-alanine + D-glutamate + ATP = UDP-N-acetyl-alpha-D-muramoyl-L-alanyl-D-glutamate + ADP + phosphate + H(+)</text>
        <dbReference type="Rhea" id="RHEA:16429"/>
        <dbReference type="ChEBI" id="CHEBI:15378"/>
        <dbReference type="ChEBI" id="CHEBI:29986"/>
        <dbReference type="ChEBI" id="CHEBI:30616"/>
        <dbReference type="ChEBI" id="CHEBI:43474"/>
        <dbReference type="ChEBI" id="CHEBI:83898"/>
        <dbReference type="ChEBI" id="CHEBI:83900"/>
        <dbReference type="ChEBI" id="CHEBI:456216"/>
        <dbReference type="EC" id="6.3.2.9"/>
    </reaction>
</comment>
<dbReference type="OrthoDB" id="5287865at2"/>
<feature type="binding site" evidence="9">
    <location>
        <begin position="120"/>
        <end position="126"/>
    </location>
    <ligand>
        <name>ATP</name>
        <dbReference type="ChEBI" id="CHEBI:30616"/>
    </ligand>
</feature>
<keyword evidence="9" id="KW-0573">Peptidoglycan synthesis</keyword>
<evidence type="ECO:0000256" key="6">
    <source>
        <dbReference type="ARBA" id="ARBA00022741"/>
    </source>
</evidence>
<dbReference type="InterPro" id="IPR036565">
    <property type="entry name" value="Mur-like_cat_sf"/>
</dbReference>
<dbReference type="PANTHER" id="PTHR43692:SF1">
    <property type="entry name" value="UDP-N-ACETYLMURAMOYLALANINE--D-GLUTAMATE LIGASE"/>
    <property type="match status" value="1"/>
</dbReference>
<evidence type="ECO:0000256" key="5">
    <source>
        <dbReference type="ARBA" id="ARBA00022618"/>
    </source>
</evidence>
<dbReference type="Proteomes" id="UP000184731">
    <property type="component" value="Chromosome"/>
</dbReference>
<protein>
    <recommendedName>
        <fullName evidence="9">UDP-N-acetylmuramoylalanine--D-glutamate ligase</fullName>
        <ecNumber evidence="9">6.3.2.9</ecNumber>
    </recommendedName>
    <alternativeName>
        <fullName evidence="9">D-glutamic acid-adding enzyme</fullName>
    </alternativeName>
    <alternativeName>
        <fullName evidence="9">UDP-N-acetylmuramoyl-L-alanyl-D-glutamate synthetase</fullName>
    </alternativeName>
</protein>
<dbReference type="PROSITE" id="PS01011">
    <property type="entry name" value="FOLYLPOLYGLU_SYNT_1"/>
    <property type="match status" value="1"/>
</dbReference>
<keyword evidence="9" id="KW-0133">Cell shape</keyword>
<dbReference type="InterPro" id="IPR036615">
    <property type="entry name" value="Mur_ligase_C_dom_sf"/>
</dbReference>
<keyword evidence="3 9" id="KW-0963">Cytoplasm</keyword>
<dbReference type="STRING" id="1915309.AXG55_00330"/>
<name>A0A1L4CWY3_9BACT</name>
<accession>A0A1L4CWY3</accession>
<dbReference type="GO" id="GO:0004326">
    <property type="term" value="F:tetrahydrofolylpolyglutamate synthase activity"/>
    <property type="evidence" value="ECO:0007669"/>
    <property type="project" value="InterPro"/>
</dbReference>
<dbReference type="GO" id="GO:0071555">
    <property type="term" value="P:cell wall organization"/>
    <property type="evidence" value="ECO:0007669"/>
    <property type="project" value="UniProtKB-KW"/>
</dbReference>
<evidence type="ECO:0000256" key="3">
    <source>
        <dbReference type="ARBA" id="ARBA00022490"/>
    </source>
</evidence>
<dbReference type="RefSeq" id="WP_148696164.1">
    <property type="nucleotide sequence ID" value="NZ_CP017834.1"/>
</dbReference>
<dbReference type="EMBL" id="CP017834">
    <property type="protein sequence ID" value="APJ02460.1"/>
    <property type="molecule type" value="Genomic_DNA"/>
</dbReference>
<comment type="function">
    <text evidence="9">Cell wall formation. Catalyzes the addition of glutamate to the nucleotide precursor UDP-N-acetylmuramoyl-L-alanine (UMA).</text>
</comment>
<dbReference type="UniPathway" id="UPA00219"/>
<sequence>MSFRHDIKNLNFFIAGAAKSGISAAKLLKKHGVNVFITDDNPLLNEIQNELIELNIPFEQNGHSFEKIKNECDIMVLSPGIMQSKPISLLCKKNNIPVVSEIEVASWFMSTDDICLAVTGTNGKSTTVHYLAQLVAQSQYNTKACGNIGTSLSQTLLEFPNTNLFAMELSSYQLETTYSIRPLCTALLNLQNDHLSRYENLEEYLKAKWRLILLTHDSGIAIIDKKIMKLVLKLGLSLPRARVILLEESVQDENNFTKSKLNNLIDKFEFSKTLPCPTYQELNNLEFENLVFLNNFEFVYAKYNFENGHINISINLKNLQKKWTIENSCLPGQHNMTNILCASLMALHIGISENIILNQWSATSSKYEHLPHRLEKISNGITIYKDNNRKEKKLLIINDSKATNVESTLVALNSFQSPIRLLLGGEPKGDSYLPITPYFTKNLVKVYPFGKAKNLISNELLKSKNYIAKSSDNLISAANLALDEAKENEIILLSPGCSSFDEFQNFEHRGHVFRKWALSHLKENHRELN</sequence>
<dbReference type="GO" id="GO:0008764">
    <property type="term" value="F:UDP-N-acetylmuramoylalanine-D-glutamate ligase activity"/>
    <property type="evidence" value="ECO:0007669"/>
    <property type="project" value="UniProtKB-UniRule"/>
</dbReference>
<evidence type="ECO:0000313" key="12">
    <source>
        <dbReference type="Proteomes" id="UP000184731"/>
    </source>
</evidence>
<dbReference type="GO" id="GO:0005524">
    <property type="term" value="F:ATP binding"/>
    <property type="evidence" value="ECO:0007669"/>
    <property type="project" value="UniProtKB-UniRule"/>
</dbReference>
<dbReference type="GO" id="GO:0051301">
    <property type="term" value="P:cell division"/>
    <property type="evidence" value="ECO:0007669"/>
    <property type="project" value="UniProtKB-KW"/>
</dbReference>
<dbReference type="SUPFAM" id="SSF51984">
    <property type="entry name" value="MurCD N-terminal domain"/>
    <property type="match status" value="1"/>
</dbReference>
<dbReference type="NCBIfam" id="TIGR01087">
    <property type="entry name" value="murD"/>
    <property type="match status" value="1"/>
</dbReference>
<dbReference type="Pfam" id="PF21377">
    <property type="entry name" value="MurD_N"/>
    <property type="match status" value="1"/>
</dbReference>
<dbReference type="AlphaFoldDB" id="A0A1L4CWY3"/>
<evidence type="ECO:0000256" key="9">
    <source>
        <dbReference type="HAMAP-Rule" id="MF_00639"/>
    </source>
</evidence>
<evidence type="ECO:0000256" key="7">
    <source>
        <dbReference type="ARBA" id="ARBA00022840"/>
    </source>
</evidence>
<keyword evidence="12" id="KW-1185">Reference proteome</keyword>
<keyword evidence="9" id="KW-0961">Cell wall biogenesis/degradation</keyword>
<keyword evidence="4 9" id="KW-0436">Ligase</keyword>
<dbReference type="HAMAP" id="MF_00639">
    <property type="entry name" value="MurD"/>
    <property type="match status" value="1"/>
</dbReference>
<evidence type="ECO:0000313" key="11">
    <source>
        <dbReference type="EMBL" id="APJ02460.1"/>
    </source>
</evidence>
<gene>
    <name evidence="9" type="primary">murD</name>
    <name evidence="11" type="ORF">AXG55_00330</name>
</gene>
<reference evidence="11 12" key="1">
    <citation type="submission" date="2016-10" db="EMBL/GenBank/DDBJ databases">
        <title>Silvanigrella aquatica sp. nov., isolated from a freshwater lake located in the Black Forest, Germany, description of Silvanigrellaceae fam. nov., Silvanigrellales ord. nov., reclassification of the order Bdellovibrionales in the class Oligoflexia, reclassification of the families Bacteriovoracaceae and Halobacteriovoraceae in the new order Bacteriovoracales ord. nov., and reclassification of the family Pseudobacteriovoracaceae in the order Oligoflexiales.</title>
        <authorList>
            <person name="Hahn M.W."/>
            <person name="Schmidt J."/>
            <person name="Koll U."/>
            <person name="Rohde M."/>
            <person name="Verbag S."/>
            <person name="Pitt A."/>
            <person name="Nakai R."/>
            <person name="Naganuma T."/>
            <person name="Lang E."/>
        </authorList>
    </citation>
    <scope>NUCLEOTIDE SEQUENCE [LARGE SCALE GENOMIC DNA]</scope>
    <source>
        <strain evidence="11 12">MWH-Nonnen-W8red</strain>
    </source>
</reference>
<dbReference type="Gene3D" id="3.90.190.20">
    <property type="entry name" value="Mur ligase, C-terminal domain"/>
    <property type="match status" value="1"/>
</dbReference>
<comment type="subcellular location">
    <subcellularLocation>
        <location evidence="1 9">Cytoplasm</location>
    </subcellularLocation>
</comment>
<dbReference type="PANTHER" id="PTHR43692">
    <property type="entry name" value="UDP-N-ACETYLMURAMOYLALANINE--D-GLUTAMATE LIGASE"/>
    <property type="match status" value="1"/>
</dbReference>